<geneLocation type="plasmid" evidence="2">
    <name>p15unnamed</name>
</geneLocation>
<comment type="caution">
    <text evidence="2">The sequence shown here is derived from an EMBL/GenBank/DDBJ whole genome shotgun (WGS) entry which is preliminary data.</text>
</comment>
<organism evidence="2 3">
    <name type="scientific">Azospirillum argentinense</name>
    <dbReference type="NCBI Taxonomy" id="2970906"/>
    <lineage>
        <taxon>Bacteria</taxon>
        <taxon>Pseudomonadati</taxon>
        <taxon>Pseudomonadota</taxon>
        <taxon>Alphaproteobacteria</taxon>
        <taxon>Rhodospirillales</taxon>
        <taxon>Azospirillaceae</taxon>
        <taxon>Azospirillum</taxon>
    </lineage>
</organism>
<dbReference type="AlphaFoldDB" id="A0A2K1FVQ9"/>
<protein>
    <submittedName>
        <fullName evidence="2">Uncharacterized protein</fullName>
    </submittedName>
</protein>
<evidence type="ECO:0000313" key="3">
    <source>
        <dbReference type="Proteomes" id="UP000236268"/>
    </source>
</evidence>
<proteinExistence type="predicted"/>
<gene>
    <name evidence="2" type="ORF">C1S70_22210</name>
</gene>
<evidence type="ECO:0000256" key="1">
    <source>
        <dbReference type="SAM" id="MobiDB-lite"/>
    </source>
</evidence>
<sequence>MGGSGAARDAAPVMPRMSEYINISVPNARTLCVPPTILSARRAIQEGDWSRGPVRGGANRERRSRRPAGGSRW</sequence>
<evidence type="ECO:0000313" key="2">
    <source>
        <dbReference type="EMBL" id="PNQ96631.1"/>
    </source>
</evidence>
<feature type="region of interest" description="Disordered" evidence="1">
    <location>
        <begin position="44"/>
        <end position="73"/>
    </location>
</feature>
<reference evidence="2 3" key="1">
    <citation type="submission" date="2018-01" db="EMBL/GenBank/DDBJ databases">
        <title>Whole genome sequence of Azospirillum brasilense REC3 isolated from strawberry roots.</title>
        <authorList>
            <person name="Fontana C.A."/>
            <person name="Salazar S.M."/>
            <person name="Bassi D."/>
            <person name="Puglisi E."/>
            <person name="Lovaisa N.C."/>
            <person name="Toffoli L.M."/>
            <person name="Pedraza R."/>
            <person name="Cocconcelli P.S."/>
        </authorList>
    </citation>
    <scope>NUCLEOTIDE SEQUENCE [LARGE SCALE GENOMIC DNA]</scope>
    <source>
        <strain evidence="2 3">REC3</strain>
        <plasmid evidence="2">p15unnamed</plasmid>
    </source>
</reference>
<keyword evidence="2" id="KW-0614">Plasmid</keyword>
<name>A0A2K1FVQ9_9PROT</name>
<dbReference type="Proteomes" id="UP000236268">
    <property type="component" value="Unassembled WGS sequence"/>
</dbReference>
<dbReference type="EMBL" id="POWG01000027">
    <property type="protein sequence ID" value="PNQ96631.1"/>
    <property type="molecule type" value="Genomic_DNA"/>
</dbReference>
<accession>A0A2K1FVQ9</accession>